<organism evidence="2 3">
    <name type="scientific">Blastopirellula marina</name>
    <dbReference type="NCBI Taxonomy" id="124"/>
    <lineage>
        <taxon>Bacteria</taxon>
        <taxon>Pseudomonadati</taxon>
        <taxon>Planctomycetota</taxon>
        <taxon>Planctomycetia</taxon>
        <taxon>Pirellulales</taxon>
        <taxon>Pirellulaceae</taxon>
        <taxon>Blastopirellula</taxon>
    </lineage>
</organism>
<evidence type="ECO:0000256" key="1">
    <source>
        <dbReference type="SAM" id="Phobius"/>
    </source>
</evidence>
<dbReference type="EMBL" id="PUIA01000030">
    <property type="protein sequence ID" value="PQO35242.1"/>
    <property type="molecule type" value="Genomic_DNA"/>
</dbReference>
<evidence type="ECO:0000313" key="3">
    <source>
        <dbReference type="Proteomes" id="UP000240009"/>
    </source>
</evidence>
<dbReference type="Proteomes" id="UP000240009">
    <property type="component" value="Unassembled WGS sequence"/>
</dbReference>
<protein>
    <recommendedName>
        <fullName evidence="4">GYF domain-containing protein</fullName>
    </recommendedName>
</protein>
<keyword evidence="1" id="KW-0812">Transmembrane</keyword>
<name>A0A2S8FST2_9BACT</name>
<accession>A0A2S8FST2</accession>
<gene>
    <name evidence="2" type="ORF">C5Y96_09375</name>
</gene>
<keyword evidence="1" id="KW-0472">Membrane</keyword>
<dbReference type="OrthoDB" id="9808976at2"/>
<comment type="caution">
    <text evidence="2">The sequence shown here is derived from an EMBL/GenBank/DDBJ whole genome shotgun (WGS) entry which is preliminary data.</text>
</comment>
<evidence type="ECO:0000313" key="2">
    <source>
        <dbReference type="EMBL" id="PQO35242.1"/>
    </source>
</evidence>
<proteinExistence type="predicted"/>
<dbReference type="AlphaFoldDB" id="A0A2S8FST2"/>
<dbReference type="RefSeq" id="WP_105352409.1">
    <property type="nucleotide sequence ID" value="NZ_PUIA01000030.1"/>
</dbReference>
<keyword evidence="1" id="KW-1133">Transmembrane helix</keyword>
<sequence>MSEQEWYFEHANQKLGPFRIAALQHLASAGLIHSHTKVIDSTGICSDANDIVECLPIPPSPPLPEEMFLARSTSNHSKENDLINTDLSISNVFRFLGSFLPSAATIGGLIFVVFMLSRLGYFLKLCWQAIFSTD</sequence>
<feature type="transmembrane region" description="Helical" evidence="1">
    <location>
        <begin position="95"/>
        <end position="116"/>
    </location>
</feature>
<reference evidence="2 3" key="1">
    <citation type="submission" date="2018-02" db="EMBL/GenBank/DDBJ databases">
        <title>Comparative genomes isolates from brazilian mangrove.</title>
        <authorList>
            <person name="Araujo J.E."/>
            <person name="Taketani R.G."/>
            <person name="Silva M.C.P."/>
            <person name="Loureco M.V."/>
            <person name="Andreote F.D."/>
        </authorList>
    </citation>
    <scope>NUCLEOTIDE SEQUENCE [LARGE SCALE GENOMIC DNA]</scope>
    <source>
        <strain evidence="2 3">HEX-2 MGV</strain>
    </source>
</reference>
<evidence type="ECO:0008006" key="4">
    <source>
        <dbReference type="Google" id="ProtNLM"/>
    </source>
</evidence>